<keyword evidence="9" id="KW-1185">Reference proteome</keyword>
<feature type="domain" description="UPF3" evidence="7">
    <location>
        <begin position="22"/>
        <end position="187"/>
    </location>
</feature>
<dbReference type="Proteomes" id="UP001194580">
    <property type="component" value="Unassembled WGS sequence"/>
</dbReference>
<dbReference type="Gene3D" id="3.30.70.330">
    <property type="match status" value="1"/>
</dbReference>
<dbReference type="GO" id="GO:0000184">
    <property type="term" value="P:nuclear-transcribed mRNA catabolic process, nonsense-mediated decay"/>
    <property type="evidence" value="ECO:0007669"/>
    <property type="project" value="UniProtKB-KW"/>
</dbReference>
<feature type="compositionally biased region" description="Basic residues" evidence="6">
    <location>
        <begin position="270"/>
        <end position="283"/>
    </location>
</feature>
<feature type="coiled-coil region" evidence="5">
    <location>
        <begin position="179"/>
        <end position="206"/>
    </location>
</feature>
<dbReference type="GO" id="GO:0045727">
    <property type="term" value="P:positive regulation of translation"/>
    <property type="evidence" value="ECO:0007669"/>
    <property type="project" value="TreeGrafter"/>
</dbReference>
<evidence type="ECO:0000313" key="8">
    <source>
        <dbReference type="EMBL" id="KAG0271830.1"/>
    </source>
</evidence>
<dbReference type="InterPro" id="IPR005120">
    <property type="entry name" value="UPF3_dom"/>
</dbReference>
<dbReference type="SUPFAM" id="SSF54928">
    <property type="entry name" value="RNA-binding domain, RBD"/>
    <property type="match status" value="1"/>
</dbReference>
<feature type="compositionally biased region" description="Low complexity" evidence="6">
    <location>
        <begin position="314"/>
        <end position="342"/>
    </location>
</feature>
<feature type="compositionally biased region" description="Polar residues" evidence="6">
    <location>
        <begin position="289"/>
        <end position="307"/>
    </location>
</feature>
<evidence type="ECO:0000256" key="1">
    <source>
        <dbReference type="ARBA" id="ARBA00004123"/>
    </source>
</evidence>
<comment type="caution">
    <text evidence="8">The sequence shown here is derived from an EMBL/GenBank/DDBJ whole genome shotgun (WGS) entry which is preliminary data.</text>
</comment>
<evidence type="ECO:0000256" key="4">
    <source>
        <dbReference type="ARBA" id="ARBA00023242"/>
    </source>
</evidence>
<name>A0AAD4DAK0_9FUNG</name>
<dbReference type="GO" id="GO:0003729">
    <property type="term" value="F:mRNA binding"/>
    <property type="evidence" value="ECO:0007669"/>
    <property type="project" value="TreeGrafter"/>
</dbReference>
<dbReference type="AlphaFoldDB" id="A0AAD4DAK0"/>
<keyword evidence="4" id="KW-0539">Nucleus</keyword>
<feature type="compositionally biased region" description="Gly residues" evidence="6">
    <location>
        <begin position="343"/>
        <end position="352"/>
    </location>
</feature>
<dbReference type="Pfam" id="PF03467">
    <property type="entry name" value="Smg4_UPF3"/>
    <property type="match status" value="1"/>
</dbReference>
<feature type="compositionally biased region" description="Polar residues" evidence="6">
    <location>
        <begin position="239"/>
        <end position="256"/>
    </location>
</feature>
<evidence type="ECO:0000313" key="9">
    <source>
        <dbReference type="Proteomes" id="UP001194580"/>
    </source>
</evidence>
<feature type="compositionally biased region" description="Basic and acidic residues" evidence="6">
    <location>
        <begin position="410"/>
        <end position="423"/>
    </location>
</feature>
<dbReference type="CDD" id="cd12455">
    <property type="entry name" value="RRM_like_Smg4_UPF3"/>
    <property type="match status" value="1"/>
</dbReference>
<protein>
    <recommendedName>
        <fullName evidence="7">UPF3 domain-containing protein</fullName>
    </recommendedName>
</protein>
<evidence type="ECO:0000256" key="2">
    <source>
        <dbReference type="ARBA" id="ARBA00005991"/>
    </source>
</evidence>
<feature type="compositionally biased region" description="Low complexity" evidence="6">
    <location>
        <begin position="257"/>
        <end position="269"/>
    </location>
</feature>
<evidence type="ECO:0000256" key="6">
    <source>
        <dbReference type="SAM" id="MobiDB-lite"/>
    </source>
</evidence>
<dbReference type="InterPro" id="IPR039722">
    <property type="entry name" value="Upf3"/>
</dbReference>
<dbReference type="InterPro" id="IPR012677">
    <property type="entry name" value="Nucleotide-bd_a/b_plait_sf"/>
</dbReference>
<feature type="region of interest" description="Disordered" evidence="6">
    <location>
        <begin position="1"/>
        <end position="24"/>
    </location>
</feature>
<dbReference type="InterPro" id="IPR035979">
    <property type="entry name" value="RBD_domain_sf"/>
</dbReference>
<sequence length="488" mass="51031">MSTKPAPSKRSARTKGPSRGQAKSKIVVRRLPANLPEHVFLDSIKGLVPDSALDRPTTWVAGKVSKNPVKANTFARAYIYFKNEKVALEFQKAYHGHTFVDRNGNEGKAHVEFAPFQKIPREQRKADTKQGTIEEDPDYIAFLQSLTADPTDAEKEMKLSGTEQLLKESAINPKSTPLLEALRAQKAAAQAKAQAAKLAARQARQAGKAGISNAGKVQITILANRNAKDAANKAGAVASTNAGASANKPQPSQNRKAAQAAEAESTQQAKPKRERKRRDRAGKRAGSEAASTGNANQQQGEPATPQITLLKPKGAQSGSQSSNSAAHGSGQQEARPQSTQGQTGQGGPSPGGRRGHQNQAIQQNQGNNSNNSNNTPQAGNAGSGVSTKKESAQPANAEGGQGRSGRSRRNRGDRAKQDPKAAGDKAAGSNSSTNTNAQLNSNNNGSNANSGSNTGNKPEGQSGGGRSGRNRRSRGGGQENSTTPTAQG</sequence>
<keyword evidence="3" id="KW-0866">Nonsense-mediated mRNA decay</keyword>
<dbReference type="GO" id="GO:0005730">
    <property type="term" value="C:nucleolus"/>
    <property type="evidence" value="ECO:0007669"/>
    <property type="project" value="TreeGrafter"/>
</dbReference>
<proteinExistence type="inferred from homology"/>
<accession>A0AAD4DAK0</accession>
<evidence type="ECO:0000259" key="7">
    <source>
        <dbReference type="Pfam" id="PF03467"/>
    </source>
</evidence>
<organism evidence="8 9">
    <name type="scientific">Linnemannia exigua</name>
    <dbReference type="NCBI Taxonomy" id="604196"/>
    <lineage>
        <taxon>Eukaryota</taxon>
        <taxon>Fungi</taxon>
        <taxon>Fungi incertae sedis</taxon>
        <taxon>Mucoromycota</taxon>
        <taxon>Mortierellomycotina</taxon>
        <taxon>Mortierellomycetes</taxon>
        <taxon>Mortierellales</taxon>
        <taxon>Mortierellaceae</taxon>
        <taxon>Linnemannia</taxon>
    </lineage>
</organism>
<comment type="similarity">
    <text evidence="2">Belongs to the RENT3 family.</text>
</comment>
<evidence type="ECO:0000256" key="3">
    <source>
        <dbReference type="ARBA" id="ARBA00023161"/>
    </source>
</evidence>
<feature type="compositionally biased region" description="Low complexity" evidence="6">
    <location>
        <begin position="429"/>
        <end position="460"/>
    </location>
</feature>
<gene>
    <name evidence="8" type="ORF">BGZ95_000309</name>
</gene>
<dbReference type="EMBL" id="JAAAIL010001052">
    <property type="protein sequence ID" value="KAG0271830.1"/>
    <property type="molecule type" value="Genomic_DNA"/>
</dbReference>
<feature type="compositionally biased region" description="Low complexity" evidence="6">
    <location>
        <begin position="357"/>
        <end position="380"/>
    </location>
</feature>
<feature type="region of interest" description="Disordered" evidence="6">
    <location>
        <begin position="233"/>
        <end position="488"/>
    </location>
</feature>
<comment type="subcellular location">
    <subcellularLocation>
        <location evidence="1">Nucleus</location>
    </subcellularLocation>
</comment>
<reference evidence="8" key="1">
    <citation type="journal article" date="2020" name="Fungal Divers.">
        <title>Resolving the Mortierellaceae phylogeny through synthesis of multi-gene phylogenetics and phylogenomics.</title>
        <authorList>
            <person name="Vandepol N."/>
            <person name="Liber J."/>
            <person name="Desiro A."/>
            <person name="Na H."/>
            <person name="Kennedy M."/>
            <person name="Barry K."/>
            <person name="Grigoriev I.V."/>
            <person name="Miller A.N."/>
            <person name="O'Donnell K."/>
            <person name="Stajich J.E."/>
            <person name="Bonito G."/>
        </authorList>
    </citation>
    <scope>NUCLEOTIDE SEQUENCE</scope>
    <source>
        <strain evidence="8">NRRL 28262</strain>
    </source>
</reference>
<keyword evidence="5" id="KW-0175">Coiled coil</keyword>
<evidence type="ECO:0000256" key="5">
    <source>
        <dbReference type="SAM" id="Coils"/>
    </source>
</evidence>
<dbReference type="GO" id="GO:0005737">
    <property type="term" value="C:cytoplasm"/>
    <property type="evidence" value="ECO:0007669"/>
    <property type="project" value="TreeGrafter"/>
</dbReference>
<dbReference type="PANTHER" id="PTHR13112">
    <property type="entry name" value="UPF3 REGULATOR OF NONSENSE TRANSCRIPTS-LIKE PROTEIN"/>
    <property type="match status" value="1"/>
</dbReference>
<dbReference type="PANTHER" id="PTHR13112:SF0">
    <property type="entry name" value="FI21285P1"/>
    <property type="match status" value="1"/>
</dbReference>